<dbReference type="AlphaFoldDB" id="A0A212LYN8"/>
<dbReference type="EMBL" id="FMJE01000005">
    <property type="protein sequence ID" value="SCM82600.1"/>
    <property type="molecule type" value="Genomic_DNA"/>
</dbReference>
<evidence type="ECO:0000313" key="2">
    <source>
        <dbReference type="EMBL" id="SCM82600.1"/>
    </source>
</evidence>
<dbReference type="InterPro" id="IPR023286">
    <property type="entry name" value="ABATE_dom_sf"/>
</dbReference>
<organism evidence="2">
    <name type="scientific">uncultured Sporomusa sp</name>
    <dbReference type="NCBI Taxonomy" id="307249"/>
    <lineage>
        <taxon>Bacteria</taxon>
        <taxon>Bacillati</taxon>
        <taxon>Bacillota</taxon>
        <taxon>Negativicutes</taxon>
        <taxon>Selenomonadales</taxon>
        <taxon>Sporomusaceae</taxon>
        <taxon>Sporomusa</taxon>
        <taxon>environmental samples</taxon>
    </lineage>
</organism>
<sequence length="408" mass="47767">MITSDYGFSIVNYIGHYKIIDDNGLRIVSEEYHPARGSEKELNTITLFVDDFKNNDYLLIALANVDIKKDSDIIGFCNKYGLPYSSAKINDEQPGYYIWGLDVDEATYARWDPYYRQDTMSRFEFCRHASSAKRLLNVKAEIEATKRNPHAMLQYLLPLLLLDRRHLYELNEDDLTPETPTGRFQWYFLSIVERAKKKDEKISFIVALLYFIKDIQDTCKNLYKHPVSEQRLKDYKSSDWNNLFQLLLEVMKLNTRHLNEITFDDFGNITLPRDLEITESLQTYMYTLAPQILMDMINEGLIKVHPTLFINSKGKFAADWLLKYQYEGLLLEIFLMLSSGSQLRKCANPTCEKFFSPSSHSDKMFCTQRCASLVAKRRQRMRDKENPDRERLKAGFQSKQLINKSNAD</sequence>
<feature type="compositionally biased region" description="Basic and acidic residues" evidence="1">
    <location>
        <begin position="382"/>
        <end position="393"/>
    </location>
</feature>
<evidence type="ECO:0000256" key="1">
    <source>
        <dbReference type="SAM" id="MobiDB-lite"/>
    </source>
</evidence>
<name>A0A212LYN8_9FIRM</name>
<dbReference type="RefSeq" id="WP_288185251.1">
    <property type="nucleotide sequence ID" value="NZ_LT608335.1"/>
</dbReference>
<gene>
    <name evidence="2" type="ORF">KL86SPO_50371</name>
</gene>
<dbReference type="SUPFAM" id="SSF160904">
    <property type="entry name" value="Jann2411-like"/>
    <property type="match status" value="1"/>
</dbReference>
<proteinExistence type="predicted"/>
<evidence type="ECO:0008006" key="3">
    <source>
        <dbReference type="Google" id="ProtNLM"/>
    </source>
</evidence>
<feature type="region of interest" description="Disordered" evidence="1">
    <location>
        <begin position="377"/>
        <end position="408"/>
    </location>
</feature>
<reference evidence="2" key="1">
    <citation type="submission" date="2016-08" db="EMBL/GenBank/DDBJ databases">
        <authorList>
            <person name="Seilhamer J.J."/>
        </authorList>
    </citation>
    <scope>NUCLEOTIDE SEQUENCE</scope>
    <source>
        <strain evidence="2">86</strain>
    </source>
</reference>
<accession>A0A212LYN8</accession>
<feature type="compositionally biased region" description="Polar residues" evidence="1">
    <location>
        <begin position="397"/>
        <end position="408"/>
    </location>
</feature>
<protein>
    <recommendedName>
        <fullName evidence="3">Zinc finger CGNR domain-containing protein</fullName>
    </recommendedName>
</protein>